<feature type="domain" description="USP" evidence="9">
    <location>
        <begin position="86"/>
        <end position="512"/>
    </location>
</feature>
<dbReference type="EC" id="3.4.19.12" evidence="3"/>
<dbReference type="InterPro" id="IPR028889">
    <property type="entry name" value="USP"/>
</dbReference>
<reference evidence="10 11" key="1">
    <citation type="submission" date="2014-04" db="EMBL/GenBank/DDBJ databases">
        <authorList>
            <consortium name="DOE Joint Genome Institute"/>
            <person name="Kuo A."/>
            <person name="Kohler A."/>
            <person name="Nagy L.G."/>
            <person name="Floudas D."/>
            <person name="Copeland A."/>
            <person name="Barry K.W."/>
            <person name="Cichocki N."/>
            <person name="Veneault-Fourrey C."/>
            <person name="LaButti K."/>
            <person name="Lindquist E.A."/>
            <person name="Lipzen A."/>
            <person name="Lundell T."/>
            <person name="Morin E."/>
            <person name="Murat C."/>
            <person name="Sun H."/>
            <person name="Tunlid A."/>
            <person name="Henrissat B."/>
            <person name="Grigoriev I.V."/>
            <person name="Hibbett D.S."/>
            <person name="Martin F."/>
            <person name="Nordberg H.P."/>
            <person name="Cantor M.N."/>
            <person name="Hua S.X."/>
        </authorList>
    </citation>
    <scope>NUCLEOTIDE SEQUENCE [LARGE SCALE GENOMIC DNA]</scope>
    <source>
        <strain evidence="10 11">Foug A</strain>
    </source>
</reference>
<evidence type="ECO:0000256" key="3">
    <source>
        <dbReference type="ARBA" id="ARBA00012759"/>
    </source>
</evidence>
<evidence type="ECO:0000256" key="4">
    <source>
        <dbReference type="ARBA" id="ARBA00022670"/>
    </source>
</evidence>
<dbReference type="PROSITE" id="PS50235">
    <property type="entry name" value="USP_3"/>
    <property type="match status" value="1"/>
</dbReference>
<evidence type="ECO:0000313" key="11">
    <source>
        <dbReference type="Proteomes" id="UP000053989"/>
    </source>
</evidence>
<dbReference type="SUPFAM" id="SSF54001">
    <property type="entry name" value="Cysteine proteinases"/>
    <property type="match status" value="1"/>
</dbReference>
<dbReference type="STRING" id="1036808.A0A0C3E6R4"/>
<evidence type="ECO:0000256" key="8">
    <source>
        <dbReference type="SAM" id="MobiDB-lite"/>
    </source>
</evidence>
<sequence length="660" mass="73513">MVLETFGFTFPWSWGSGQSGSSSPHDSKKLRKKHIRSRAEHHELNGYGRPGSSMFTGIYTSVSYATAQAMASLSYLQPYLVAVHEKAVRLDVPSPVIDALLDLINDLNSPRASYHSIRPLEIVTALSNQSRGKHNSLFSSREHQDAQELFQLVSECIKKEVAAVDREGDRDRGLGGLSQLHVEANKEIGKSVFDGLTANRRSCVECGYTEAVMHFAFDSWQLAVPRYAPHCRLEECLAEYTKLEMLTDCICRKCSMIATHQRLQQDADRLERSVHADPQATISKKRKAKDTRKLEVKVKAALQHGRLEEDIRGLKLEKVFSKTSTKQAMIARPPLVLALHLNRSLSYGQFAMKNSVRIVFPEILDLTPFTTSGNLSTVPSVPISSLPPTLPRSTTPTQAMYSTPRTFYRLAAVVCHYGQHSFGHYVCYRRKPRPPACGEWRFAPPRFADPIGCNCDKCLRYGNIRDDDNAIDSMYRPGRGWLRISDDSVTEVGIESVLQEGSGAFMLYYERVVHLRPGIYPLHDSPRSSEETLKPISSITTRASDSTSSLASISFTEEKERAIRGARIVRSVAAVRGRSASVAPSERSSKPQSPILNGSVTMSHVGNGDAVHPAFPLKAVEKNAFTIIESVLVDSRSSSHHFGFVFPFTTFSRLFYITPV</sequence>
<keyword evidence="5" id="KW-0833">Ubl conjugation pathway</keyword>
<evidence type="ECO:0000256" key="7">
    <source>
        <dbReference type="ARBA" id="ARBA00022807"/>
    </source>
</evidence>
<dbReference type="PANTHER" id="PTHR24006">
    <property type="entry name" value="UBIQUITIN CARBOXYL-TERMINAL HYDROLASE"/>
    <property type="match status" value="1"/>
</dbReference>
<dbReference type="Proteomes" id="UP000053989">
    <property type="component" value="Unassembled WGS sequence"/>
</dbReference>
<dbReference type="InterPro" id="IPR038765">
    <property type="entry name" value="Papain-like_cys_pep_sf"/>
</dbReference>
<gene>
    <name evidence="10" type="ORF">SCLCIDRAFT_8788</name>
</gene>
<evidence type="ECO:0000259" key="9">
    <source>
        <dbReference type="PROSITE" id="PS50235"/>
    </source>
</evidence>
<dbReference type="GO" id="GO:0005634">
    <property type="term" value="C:nucleus"/>
    <property type="evidence" value="ECO:0007669"/>
    <property type="project" value="TreeGrafter"/>
</dbReference>
<dbReference type="EMBL" id="KN822033">
    <property type="protein sequence ID" value="KIM63696.1"/>
    <property type="molecule type" value="Genomic_DNA"/>
</dbReference>
<dbReference type="GO" id="GO:0006508">
    <property type="term" value="P:proteolysis"/>
    <property type="evidence" value="ECO:0007669"/>
    <property type="project" value="UniProtKB-KW"/>
</dbReference>
<evidence type="ECO:0000256" key="6">
    <source>
        <dbReference type="ARBA" id="ARBA00022801"/>
    </source>
</evidence>
<proteinExistence type="inferred from homology"/>
<dbReference type="GO" id="GO:0005829">
    <property type="term" value="C:cytosol"/>
    <property type="evidence" value="ECO:0007669"/>
    <property type="project" value="TreeGrafter"/>
</dbReference>
<dbReference type="PANTHER" id="PTHR24006:SF888">
    <property type="entry name" value="UBIQUITIN CARBOXYL-TERMINAL HYDROLASE 30"/>
    <property type="match status" value="1"/>
</dbReference>
<name>A0A0C3E6R4_9AGAM</name>
<dbReference type="HOGENOM" id="CLU_013485_1_0_1"/>
<comment type="catalytic activity">
    <reaction evidence="1">
        <text>Thiol-dependent hydrolysis of ester, thioester, amide, peptide and isopeptide bonds formed by the C-terminal Gly of ubiquitin (a 76-residue protein attached to proteins as an intracellular targeting signal).</text>
        <dbReference type="EC" id="3.4.19.12"/>
    </reaction>
</comment>
<dbReference type="InterPro" id="IPR018200">
    <property type="entry name" value="USP_CS"/>
</dbReference>
<dbReference type="InterPro" id="IPR050164">
    <property type="entry name" value="Peptidase_C19"/>
</dbReference>
<dbReference type="GO" id="GO:0004843">
    <property type="term" value="F:cysteine-type deubiquitinase activity"/>
    <property type="evidence" value="ECO:0007669"/>
    <property type="project" value="UniProtKB-EC"/>
</dbReference>
<dbReference type="OrthoDB" id="2020758at2759"/>
<keyword evidence="11" id="KW-1185">Reference proteome</keyword>
<reference evidence="11" key="2">
    <citation type="submission" date="2015-01" db="EMBL/GenBank/DDBJ databases">
        <title>Evolutionary Origins and Diversification of the Mycorrhizal Mutualists.</title>
        <authorList>
            <consortium name="DOE Joint Genome Institute"/>
            <consortium name="Mycorrhizal Genomics Consortium"/>
            <person name="Kohler A."/>
            <person name="Kuo A."/>
            <person name="Nagy L.G."/>
            <person name="Floudas D."/>
            <person name="Copeland A."/>
            <person name="Barry K.W."/>
            <person name="Cichocki N."/>
            <person name="Veneault-Fourrey C."/>
            <person name="LaButti K."/>
            <person name="Lindquist E.A."/>
            <person name="Lipzen A."/>
            <person name="Lundell T."/>
            <person name="Morin E."/>
            <person name="Murat C."/>
            <person name="Riley R."/>
            <person name="Ohm R."/>
            <person name="Sun H."/>
            <person name="Tunlid A."/>
            <person name="Henrissat B."/>
            <person name="Grigoriev I.V."/>
            <person name="Hibbett D.S."/>
            <person name="Martin F."/>
        </authorList>
    </citation>
    <scope>NUCLEOTIDE SEQUENCE [LARGE SCALE GENOMIC DNA]</scope>
    <source>
        <strain evidence="11">Foug A</strain>
    </source>
</reference>
<dbReference type="PROSITE" id="PS00973">
    <property type="entry name" value="USP_2"/>
    <property type="match status" value="1"/>
</dbReference>
<dbReference type="InParanoid" id="A0A0C3E6R4"/>
<dbReference type="InterPro" id="IPR001394">
    <property type="entry name" value="Peptidase_C19_UCH"/>
</dbReference>
<protein>
    <recommendedName>
        <fullName evidence="3">ubiquitinyl hydrolase 1</fullName>
        <ecNumber evidence="3">3.4.19.12</ecNumber>
    </recommendedName>
</protein>
<dbReference type="Gene3D" id="3.90.70.10">
    <property type="entry name" value="Cysteine proteinases"/>
    <property type="match status" value="1"/>
</dbReference>
<keyword evidence="6" id="KW-0378">Hydrolase</keyword>
<keyword evidence="7" id="KW-0788">Thiol protease</keyword>
<dbReference type="Pfam" id="PF00443">
    <property type="entry name" value="UCH"/>
    <property type="match status" value="1"/>
</dbReference>
<dbReference type="AlphaFoldDB" id="A0A0C3E6R4"/>
<comment type="similarity">
    <text evidence="2">Belongs to the peptidase C19 family.</text>
</comment>
<feature type="region of interest" description="Disordered" evidence="8">
    <location>
        <begin position="16"/>
        <end position="48"/>
    </location>
</feature>
<evidence type="ECO:0000256" key="1">
    <source>
        <dbReference type="ARBA" id="ARBA00000707"/>
    </source>
</evidence>
<organism evidence="10 11">
    <name type="scientific">Scleroderma citrinum Foug A</name>
    <dbReference type="NCBI Taxonomy" id="1036808"/>
    <lineage>
        <taxon>Eukaryota</taxon>
        <taxon>Fungi</taxon>
        <taxon>Dikarya</taxon>
        <taxon>Basidiomycota</taxon>
        <taxon>Agaricomycotina</taxon>
        <taxon>Agaricomycetes</taxon>
        <taxon>Agaricomycetidae</taxon>
        <taxon>Boletales</taxon>
        <taxon>Sclerodermatineae</taxon>
        <taxon>Sclerodermataceae</taxon>
        <taxon>Scleroderma</taxon>
    </lineage>
</organism>
<accession>A0A0C3E6R4</accession>
<evidence type="ECO:0000313" key="10">
    <source>
        <dbReference type="EMBL" id="KIM63696.1"/>
    </source>
</evidence>
<keyword evidence="4" id="KW-0645">Protease</keyword>
<evidence type="ECO:0000256" key="2">
    <source>
        <dbReference type="ARBA" id="ARBA00009085"/>
    </source>
</evidence>
<dbReference type="GO" id="GO:0016579">
    <property type="term" value="P:protein deubiquitination"/>
    <property type="evidence" value="ECO:0007669"/>
    <property type="project" value="InterPro"/>
</dbReference>
<evidence type="ECO:0000256" key="5">
    <source>
        <dbReference type="ARBA" id="ARBA00022786"/>
    </source>
</evidence>